<dbReference type="OrthoDB" id="288703at2759"/>
<dbReference type="EMBL" id="SDEE01000219">
    <property type="protein sequence ID" value="RXW19124.1"/>
    <property type="molecule type" value="Genomic_DNA"/>
</dbReference>
<protein>
    <recommendedName>
        <fullName evidence="4">SYO1-like TPR repeats domain-containing protein</fullName>
    </recommendedName>
</protein>
<evidence type="ECO:0000256" key="1">
    <source>
        <dbReference type="ARBA" id="ARBA00049983"/>
    </source>
</evidence>
<dbReference type="CDD" id="cd13394">
    <property type="entry name" value="Syo1_like"/>
    <property type="match status" value="1"/>
</dbReference>
<dbReference type="PANTHER" id="PTHR13347">
    <property type="entry name" value="HEAT REPEAT-CONTAINING PROTEIN 3"/>
    <property type="match status" value="1"/>
</dbReference>
<comment type="caution">
    <text evidence="5">The sequence shown here is derived from an EMBL/GenBank/DDBJ whole genome shotgun (WGS) entry which is preliminary data.</text>
</comment>
<dbReference type="InterPro" id="IPR057990">
    <property type="entry name" value="TPR_SYO1"/>
</dbReference>
<feature type="compositionally biased region" description="Basic residues" evidence="3">
    <location>
        <begin position="1"/>
        <end position="15"/>
    </location>
</feature>
<dbReference type="Gene3D" id="1.25.10.10">
    <property type="entry name" value="Leucine-rich Repeat Variant"/>
    <property type="match status" value="1"/>
</dbReference>
<sequence length="678" mass="74166">MGKSQKKRQMRRHNPVRVPDSHLPQGLQAASESSSKAGQILPILQKMESADASERKWACVAVSNIIQNDPSTRRLLQGKNVVGALITRLSDSEEEVVVEAMGALRNLCIDGGYDICAEMYNKNILTPLKTFIPKISTTLSQYLGSPKQSPESAKKTVYELAENVITTLWCLSETSNKALNAINDIQLVPFLMSFLGAKDSLPLATVISAAQCLYVLTDDNFPVTKEIRTDGEHLSCLLSLAKPEEGSNRKQKGVDNKFISLTVLAAGILRNISPIPPPSIASTVDLDRDIILPLLQPVISSISLQEVTSNVQELLQRQATEPAIENLSIKHTPKSDHKSDIEQQLDALEARLRTVQSSLEILTGACATLPDPEPDNSPDQDEDEEIDDDVAVEADVTDDVNMDAEESTTDTKSTPSFLQTLVLPLVSLIQPTELSFPPLSSPSPHPPTTSALSAVHISALECLNNIFLSLSVSPPESVSKDVQSGISVWNSVWSALQLVGTQTGSGQERRQEFWDVAVGVLWGIGNVWKGSLEPQEEQVRVLMQLCDSSSDERVRVRCVGTLECLAQYPTAIEQNKSIATYLLSLLPTATTASRAGTEPMIQAASALIDIYSDEGMPYDINFRQGDFVSALTASVEGVRKAIRSIDKRKEGGPELRKRGDLVRENLVDFIKYRRSLRF</sequence>
<dbReference type="AlphaFoldDB" id="A0A4Q2DJV9"/>
<dbReference type="GO" id="GO:0042273">
    <property type="term" value="P:ribosomal large subunit biogenesis"/>
    <property type="evidence" value="ECO:0007669"/>
    <property type="project" value="TreeGrafter"/>
</dbReference>
<feature type="region of interest" description="Disordered" evidence="3">
    <location>
        <begin position="1"/>
        <end position="34"/>
    </location>
</feature>
<dbReference type="Proteomes" id="UP000290288">
    <property type="component" value="Unassembled WGS sequence"/>
</dbReference>
<dbReference type="PANTHER" id="PTHR13347:SF1">
    <property type="entry name" value="HEAT REPEAT-CONTAINING PROTEIN 3"/>
    <property type="match status" value="1"/>
</dbReference>
<dbReference type="SUPFAM" id="SSF48371">
    <property type="entry name" value="ARM repeat"/>
    <property type="match status" value="1"/>
</dbReference>
<accession>A0A4Q2DJV9</accession>
<evidence type="ECO:0000256" key="3">
    <source>
        <dbReference type="SAM" id="MobiDB-lite"/>
    </source>
</evidence>
<comment type="similarity">
    <text evidence="1">Belongs to the nuclear import and ribosome assembly adapter family.</text>
</comment>
<dbReference type="Pfam" id="PF25567">
    <property type="entry name" value="TPR_SYO1"/>
    <property type="match status" value="1"/>
</dbReference>
<keyword evidence="6" id="KW-1185">Reference proteome</keyword>
<name>A0A4Q2DJV9_9AGAR</name>
<organism evidence="5 6">
    <name type="scientific">Candolleomyces aberdarensis</name>
    <dbReference type="NCBI Taxonomy" id="2316362"/>
    <lineage>
        <taxon>Eukaryota</taxon>
        <taxon>Fungi</taxon>
        <taxon>Dikarya</taxon>
        <taxon>Basidiomycota</taxon>
        <taxon>Agaricomycotina</taxon>
        <taxon>Agaricomycetes</taxon>
        <taxon>Agaricomycetidae</taxon>
        <taxon>Agaricales</taxon>
        <taxon>Agaricineae</taxon>
        <taxon>Psathyrellaceae</taxon>
        <taxon>Candolleomyces</taxon>
    </lineage>
</organism>
<dbReference type="STRING" id="2316362.A0A4Q2DJV9"/>
<dbReference type="InterPro" id="IPR011989">
    <property type="entry name" value="ARM-like"/>
</dbReference>
<dbReference type="InterPro" id="IPR052616">
    <property type="entry name" value="SYO1-like"/>
</dbReference>
<feature type="region of interest" description="Disordered" evidence="3">
    <location>
        <begin position="366"/>
        <end position="386"/>
    </location>
</feature>
<feature type="compositionally biased region" description="Acidic residues" evidence="3">
    <location>
        <begin position="372"/>
        <end position="386"/>
    </location>
</feature>
<gene>
    <name evidence="5" type="ORF">EST38_g6731</name>
</gene>
<reference evidence="5 6" key="1">
    <citation type="submission" date="2019-01" db="EMBL/GenBank/DDBJ databases">
        <title>Draft genome sequence of Psathyrella aberdarensis IHI B618.</title>
        <authorList>
            <person name="Buettner E."/>
            <person name="Kellner H."/>
        </authorList>
    </citation>
    <scope>NUCLEOTIDE SEQUENCE [LARGE SCALE GENOMIC DNA]</scope>
    <source>
        <strain evidence="5 6">IHI B618</strain>
    </source>
</reference>
<feature type="domain" description="SYO1-like TPR repeats" evidence="4">
    <location>
        <begin position="422"/>
        <end position="676"/>
    </location>
</feature>
<keyword evidence="2" id="KW-0175">Coiled coil</keyword>
<dbReference type="GO" id="GO:0051082">
    <property type="term" value="F:unfolded protein binding"/>
    <property type="evidence" value="ECO:0007669"/>
    <property type="project" value="TreeGrafter"/>
</dbReference>
<dbReference type="InterPro" id="IPR016024">
    <property type="entry name" value="ARM-type_fold"/>
</dbReference>
<evidence type="ECO:0000259" key="4">
    <source>
        <dbReference type="Pfam" id="PF25567"/>
    </source>
</evidence>
<feature type="coiled-coil region" evidence="2">
    <location>
        <begin position="338"/>
        <end position="365"/>
    </location>
</feature>
<proteinExistence type="inferred from homology"/>
<dbReference type="GO" id="GO:0006606">
    <property type="term" value="P:protein import into nucleus"/>
    <property type="evidence" value="ECO:0007669"/>
    <property type="project" value="TreeGrafter"/>
</dbReference>
<evidence type="ECO:0000256" key="2">
    <source>
        <dbReference type="SAM" id="Coils"/>
    </source>
</evidence>
<evidence type="ECO:0000313" key="5">
    <source>
        <dbReference type="EMBL" id="RXW19124.1"/>
    </source>
</evidence>
<evidence type="ECO:0000313" key="6">
    <source>
        <dbReference type="Proteomes" id="UP000290288"/>
    </source>
</evidence>